<accession>I4Z2C8</accession>
<gene>
    <name evidence="2" type="ORF">MicloDRAFT_00009200</name>
</gene>
<dbReference type="EMBL" id="JH660638">
    <property type="protein sequence ID" value="EIM30370.1"/>
    <property type="molecule type" value="Genomic_DNA"/>
</dbReference>
<dbReference type="HOGENOM" id="CLU_125060_0_0_5"/>
<protein>
    <recommendedName>
        <fullName evidence="1">SnoaL-like domain-containing protein</fullName>
    </recommendedName>
</protein>
<dbReference type="AlphaFoldDB" id="I4Z2C8"/>
<dbReference type="RefSeq" id="WP_009489559.1">
    <property type="nucleotide sequence ID" value="NZ_CP141049.1"/>
</dbReference>
<feature type="domain" description="SnoaL-like" evidence="1">
    <location>
        <begin position="9"/>
        <end position="109"/>
    </location>
</feature>
<evidence type="ECO:0000313" key="2">
    <source>
        <dbReference type="EMBL" id="EIM30370.1"/>
    </source>
</evidence>
<dbReference type="InterPro" id="IPR032710">
    <property type="entry name" value="NTF2-like_dom_sf"/>
</dbReference>
<dbReference type="Gene3D" id="3.10.450.50">
    <property type="match status" value="1"/>
</dbReference>
<proteinExistence type="predicted"/>
<organism evidence="2 3">
    <name type="scientific">Microvirga lotononidis</name>
    <dbReference type="NCBI Taxonomy" id="864069"/>
    <lineage>
        <taxon>Bacteria</taxon>
        <taxon>Pseudomonadati</taxon>
        <taxon>Pseudomonadota</taxon>
        <taxon>Alphaproteobacteria</taxon>
        <taxon>Hyphomicrobiales</taxon>
        <taxon>Methylobacteriaceae</taxon>
        <taxon>Microvirga</taxon>
    </lineage>
</organism>
<keyword evidence="3" id="KW-1185">Reference proteome</keyword>
<reference evidence="2 3" key="1">
    <citation type="submission" date="2012-02" db="EMBL/GenBank/DDBJ databases">
        <title>Improved High-Quality Draft sequence of Microvirga sp. WSM3557.</title>
        <authorList>
            <consortium name="US DOE Joint Genome Institute"/>
            <person name="Lucas S."/>
            <person name="Han J."/>
            <person name="Lapidus A."/>
            <person name="Cheng J.-F."/>
            <person name="Goodwin L."/>
            <person name="Pitluck S."/>
            <person name="Peters L."/>
            <person name="Zhang X."/>
            <person name="Detter J.C."/>
            <person name="Han C."/>
            <person name="Tapia R."/>
            <person name="Land M."/>
            <person name="Hauser L."/>
            <person name="Kyrpides N."/>
            <person name="Ivanova N."/>
            <person name="Pagani I."/>
            <person name="Brau L."/>
            <person name="Yates R."/>
            <person name="O'Hara G."/>
            <person name="Rui T."/>
            <person name="Howieson J."/>
            <person name="Reeve W."/>
            <person name="Woyke T."/>
        </authorList>
    </citation>
    <scope>NUCLEOTIDE SEQUENCE [LARGE SCALE GENOMIC DNA]</scope>
    <source>
        <strain evidence="2 3">WSM3557</strain>
    </source>
</reference>
<dbReference type="OrthoDB" id="9808719at2"/>
<evidence type="ECO:0000259" key="1">
    <source>
        <dbReference type="Pfam" id="PF12680"/>
    </source>
</evidence>
<evidence type="ECO:0000313" key="3">
    <source>
        <dbReference type="Proteomes" id="UP000003947"/>
    </source>
</evidence>
<dbReference type="SUPFAM" id="SSF54427">
    <property type="entry name" value="NTF2-like"/>
    <property type="match status" value="1"/>
</dbReference>
<sequence>MTDATSIATRYLALWNETNADRRRALLADLWTENGTYIDPLMQGSGHNQIDALISAVHERFPGFRFTLVGQPDGHGSNVRFSWQLGPEGADGPIKGTDFATLDNGRLKEVVGFLDQVPTGA</sequence>
<dbReference type="STRING" id="864069.MicloDRAFT_00009200"/>
<dbReference type="Proteomes" id="UP000003947">
    <property type="component" value="Unassembled WGS sequence"/>
</dbReference>
<dbReference type="eggNOG" id="COG0346">
    <property type="taxonomic scope" value="Bacteria"/>
</dbReference>
<dbReference type="InterPro" id="IPR037401">
    <property type="entry name" value="SnoaL-like"/>
</dbReference>
<dbReference type="PATRIC" id="fig|864069.3.peg.1024"/>
<name>I4Z2C8_9HYPH</name>
<dbReference type="Pfam" id="PF12680">
    <property type="entry name" value="SnoaL_2"/>
    <property type="match status" value="1"/>
</dbReference>